<feature type="transmembrane region" description="Helical" evidence="2">
    <location>
        <begin position="38"/>
        <end position="64"/>
    </location>
</feature>
<evidence type="ECO:0000259" key="3">
    <source>
        <dbReference type="PROSITE" id="PS50041"/>
    </source>
</evidence>
<dbReference type="SUPFAM" id="SSF56436">
    <property type="entry name" value="C-type lectin-like"/>
    <property type="match status" value="1"/>
</dbReference>
<dbReference type="OrthoDB" id="2142683at2759"/>
<dbReference type="Gene3D" id="3.10.100.10">
    <property type="entry name" value="Mannose-Binding Protein A, subunit A"/>
    <property type="match status" value="1"/>
</dbReference>
<evidence type="ECO:0000313" key="7">
    <source>
        <dbReference type="RefSeq" id="XP_026069008.1"/>
    </source>
</evidence>
<feature type="domain" description="C-type lectin" evidence="3">
    <location>
        <begin position="103"/>
        <end position="210"/>
    </location>
</feature>
<dbReference type="InterPro" id="IPR050828">
    <property type="entry name" value="C-type_lectin/matrix_domain"/>
</dbReference>
<protein>
    <submittedName>
        <fullName evidence="5 6">CD209 antigen-like protein E isoform X1</fullName>
    </submittedName>
</protein>
<keyword evidence="2" id="KW-0472">Membrane</keyword>
<dbReference type="Proteomes" id="UP000515129">
    <property type="component" value="Chromosome 3"/>
</dbReference>
<dbReference type="PANTHER" id="PTHR45710">
    <property type="entry name" value="C-TYPE LECTIN DOMAIN-CONTAINING PROTEIN 180"/>
    <property type="match status" value="1"/>
</dbReference>
<dbReference type="PANTHER" id="PTHR45710:SF8">
    <property type="entry name" value="RERATING FAMILY MEMBER 4"/>
    <property type="match status" value="1"/>
</dbReference>
<dbReference type="KEGG" id="caua:113050337"/>
<name>A0A6P6K9F4_CARAU</name>
<organism evidence="4 7">
    <name type="scientific">Carassius auratus</name>
    <name type="common">Goldfish</name>
    <dbReference type="NCBI Taxonomy" id="7957"/>
    <lineage>
        <taxon>Eukaryota</taxon>
        <taxon>Metazoa</taxon>
        <taxon>Chordata</taxon>
        <taxon>Craniata</taxon>
        <taxon>Vertebrata</taxon>
        <taxon>Euteleostomi</taxon>
        <taxon>Actinopterygii</taxon>
        <taxon>Neopterygii</taxon>
        <taxon>Teleostei</taxon>
        <taxon>Ostariophysi</taxon>
        <taxon>Cypriniformes</taxon>
        <taxon>Cyprinidae</taxon>
        <taxon>Cyprininae</taxon>
        <taxon>Carassius</taxon>
    </lineage>
</organism>
<dbReference type="InterPro" id="IPR016187">
    <property type="entry name" value="CTDL_fold"/>
</dbReference>
<evidence type="ECO:0000313" key="6">
    <source>
        <dbReference type="RefSeq" id="XP_026068999.1"/>
    </source>
</evidence>
<dbReference type="GeneID" id="113050337"/>
<reference evidence="5 6" key="1">
    <citation type="submission" date="2025-04" db="UniProtKB">
        <authorList>
            <consortium name="RefSeq"/>
        </authorList>
    </citation>
    <scope>IDENTIFICATION</scope>
    <source>
        <strain evidence="5 6">Wakin</strain>
        <tissue evidence="5 6">Muscle</tissue>
    </source>
</reference>
<dbReference type="RefSeq" id="XP_026069008.1">
    <property type="nucleotide sequence ID" value="XM_026213223.1"/>
</dbReference>
<gene>
    <name evidence="5 6 7" type="primary">LOC113050337</name>
</gene>
<dbReference type="InterPro" id="IPR001304">
    <property type="entry name" value="C-type_lectin-like"/>
</dbReference>
<dbReference type="InterPro" id="IPR016186">
    <property type="entry name" value="C-type_lectin-like/link_sf"/>
</dbReference>
<evidence type="ECO:0000256" key="1">
    <source>
        <dbReference type="ARBA" id="ARBA00004401"/>
    </source>
</evidence>
<dbReference type="RefSeq" id="XP_026068999.1">
    <property type="nucleotide sequence ID" value="XM_026213214.1"/>
</dbReference>
<dbReference type="SMART" id="SM00034">
    <property type="entry name" value="CLECT"/>
    <property type="match status" value="1"/>
</dbReference>
<evidence type="ECO:0000313" key="5">
    <source>
        <dbReference type="RefSeq" id="XP_026068991.1"/>
    </source>
</evidence>
<evidence type="ECO:0000256" key="2">
    <source>
        <dbReference type="SAM" id="Phobius"/>
    </source>
</evidence>
<evidence type="ECO:0000313" key="4">
    <source>
        <dbReference type="Proteomes" id="UP000515129"/>
    </source>
</evidence>
<sequence length="244" mass="28316">MHENIYMNPMQHNPGSEARDQISVFSDKKFVGNKRDGVYLVVLLSILLFLSLLATAVLACLYYTSNSNQLIECEPVKNNSNLEDNKPLLSCSYKGLPEKWVQDKGRFYVFSNDTKEWNSSRQRCQDLGGDLVIINSSEEQEFLAQQIVDFNALVLHWIGLTDHQTEGVWLWVDNSLLNNNISWLNLFIPTPFQDPSQNQHIKLKIEIVWSIISVWWFFSLFSSCPCWRMRCWLTCILAMPWTGK</sequence>
<accession>A0A6P6K9F4</accession>
<proteinExistence type="predicted"/>
<keyword evidence="4" id="KW-1185">Reference proteome</keyword>
<keyword evidence="2" id="KW-1133">Transmembrane helix</keyword>
<dbReference type="GO" id="GO:0005886">
    <property type="term" value="C:plasma membrane"/>
    <property type="evidence" value="ECO:0007669"/>
    <property type="project" value="UniProtKB-SubCell"/>
</dbReference>
<dbReference type="Pfam" id="PF00059">
    <property type="entry name" value="Lectin_C"/>
    <property type="match status" value="1"/>
</dbReference>
<feature type="transmembrane region" description="Helical" evidence="2">
    <location>
        <begin position="207"/>
        <end position="227"/>
    </location>
</feature>
<dbReference type="RefSeq" id="XP_026068991.1">
    <property type="nucleotide sequence ID" value="XM_026213206.1"/>
</dbReference>
<dbReference type="PROSITE" id="PS50041">
    <property type="entry name" value="C_TYPE_LECTIN_2"/>
    <property type="match status" value="1"/>
</dbReference>
<comment type="subcellular location">
    <subcellularLocation>
        <location evidence="1">Cell membrane</location>
        <topology evidence="1">Single-pass type II membrane protein</topology>
    </subcellularLocation>
</comment>
<keyword evidence="2" id="KW-0812">Transmembrane</keyword>
<dbReference type="AlphaFoldDB" id="A0A6P6K9F4"/>